<feature type="compositionally biased region" description="Polar residues" evidence="1">
    <location>
        <begin position="299"/>
        <end position="312"/>
    </location>
</feature>
<name>A0A8S1HU79_9PELO</name>
<feature type="region of interest" description="Disordered" evidence="1">
    <location>
        <begin position="1"/>
        <end position="51"/>
    </location>
</feature>
<feature type="compositionally biased region" description="Low complexity" evidence="1">
    <location>
        <begin position="26"/>
        <end position="44"/>
    </location>
</feature>
<dbReference type="AlphaFoldDB" id="A0A8S1HU79"/>
<dbReference type="Proteomes" id="UP000835052">
    <property type="component" value="Unassembled WGS sequence"/>
</dbReference>
<dbReference type="EMBL" id="CAJGYM010000267">
    <property type="protein sequence ID" value="CAD6200245.1"/>
    <property type="molecule type" value="Genomic_DNA"/>
</dbReference>
<feature type="region of interest" description="Disordered" evidence="1">
    <location>
        <begin position="552"/>
        <end position="586"/>
    </location>
</feature>
<evidence type="ECO:0000313" key="2">
    <source>
        <dbReference type="EMBL" id="CAD6200245.1"/>
    </source>
</evidence>
<accession>A0A8S1HU79</accession>
<feature type="compositionally biased region" description="Basic and acidic residues" evidence="1">
    <location>
        <begin position="356"/>
        <end position="369"/>
    </location>
</feature>
<feature type="region of interest" description="Disordered" evidence="1">
    <location>
        <begin position="598"/>
        <end position="619"/>
    </location>
</feature>
<comment type="caution">
    <text evidence="2">The sequence shown here is derived from an EMBL/GenBank/DDBJ whole genome shotgun (WGS) entry which is preliminary data.</text>
</comment>
<reference evidence="2" key="1">
    <citation type="submission" date="2020-10" db="EMBL/GenBank/DDBJ databases">
        <authorList>
            <person name="Kikuchi T."/>
        </authorList>
    </citation>
    <scope>NUCLEOTIDE SEQUENCE</scope>
    <source>
        <strain evidence="2">NKZ352</strain>
    </source>
</reference>
<protein>
    <submittedName>
        <fullName evidence="2">Uncharacterized protein</fullName>
    </submittedName>
</protein>
<gene>
    <name evidence="2" type="ORF">CAUJ_LOCUS16142</name>
</gene>
<organism evidence="2 3">
    <name type="scientific">Caenorhabditis auriculariae</name>
    <dbReference type="NCBI Taxonomy" id="2777116"/>
    <lineage>
        <taxon>Eukaryota</taxon>
        <taxon>Metazoa</taxon>
        <taxon>Ecdysozoa</taxon>
        <taxon>Nematoda</taxon>
        <taxon>Chromadorea</taxon>
        <taxon>Rhabditida</taxon>
        <taxon>Rhabditina</taxon>
        <taxon>Rhabditomorpha</taxon>
        <taxon>Rhabditoidea</taxon>
        <taxon>Rhabditidae</taxon>
        <taxon>Peloderinae</taxon>
        <taxon>Caenorhabditis</taxon>
    </lineage>
</organism>
<feature type="region of interest" description="Disordered" evidence="1">
    <location>
        <begin position="299"/>
        <end position="539"/>
    </location>
</feature>
<proteinExistence type="predicted"/>
<feature type="compositionally biased region" description="Basic and acidic residues" evidence="1">
    <location>
        <begin position="426"/>
        <end position="439"/>
    </location>
</feature>
<feature type="compositionally biased region" description="Low complexity" evidence="1">
    <location>
        <begin position="318"/>
        <end position="329"/>
    </location>
</feature>
<feature type="compositionally biased region" description="Polar residues" evidence="1">
    <location>
        <begin position="552"/>
        <end position="569"/>
    </location>
</feature>
<evidence type="ECO:0000256" key="1">
    <source>
        <dbReference type="SAM" id="MobiDB-lite"/>
    </source>
</evidence>
<feature type="compositionally biased region" description="Low complexity" evidence="1">
    <location>
        <begin position="413"/>
        <end position="425"/>
    </location>
</feature>
<feature type="compositionally biased region" description="Basic and acidic residues" evidence="1">
    <location>
        <begin position="330"/>
        <end position="339"/>
    </location>
</feature>
<evidence type="ECO:0000313" key="3">
    <source>
        <dbReference type="Proteomes" id="UP000835052"/>
    </source>
</evidence>
<feature type="compositionally biased region" description="Low complexity" evidence="1">
    <location>
        <begin position="518"/>
        <end position="530"/>
    </location>
</feature>
<sequence length="692" mass="74413">MGILRQPKVTRISSFAMTNPFEPKTKGSPKAAPKANAAPSSSRKMPSKTVPKPTPKLMDELLFALNLQTPLTTREHCAQLEKILADVDLFNLSYQLRVGTKGKEPTNVLLSLALYLFGAAKHVPTIMSCDHECAIIKEKASDYSITVSYPQEDLVLVSPKDSTQRYVSKYMVINAAALNAPSLTSLSLEEGLSLMVHHSMALMFEDPSDVPLYRNLSSKSKDFIVDLIRPMIYSCPESVRAGRQIPEMDSVTLSSTVNYYIKDRIKMARRTVPRMRTANLDEYNLLRDKYLGHLAVPQATTSSISSPDTRSQPSPPEDSASQDSAMSADEPPRKVKCLDLHGQSPHVDYPSLGPSSRHELHGPQEDHLARISTPASLSDPTGSPSPVGPSPWQALHGPQEDHLARISTPASLSDPTGSPSPVGPSSRHELHGPQEDHLARISTPASLSDPTGSPSPVGPSSRHELHGPQEDHLARISTPASLSDPTGSPSPVGPSPWQALHGPQEDHLARISTPASLSDPTGSPSPVGPSSRHELHGPQEDHLARISTPASLSGTNLLGFSPKTSSSQNPTGSPSPVGPSPWQALHGPQEDHLARISTPASLSDPTGSPSPVGPSPWHLYHGHPQVSVAGYPAQQHTFLTELQPVRLSRPPSSAVVDFHPSCFGQVVDAYAFSPPGDAFFAQPSRYNDHPHN</sequence>
<feature type="compositionally biased region" description="Basic and acidic residues" evidence="1">
    <location>
        <begin position="461"/>
        <end position="474"/>
    </location>
</feature>
<feature type="compositionally biased region" description="Low complexity" evidence="1">
    <location>
        <begin position="448"/>
        <end position="460"/>
    </location>
</feature>
<keyword evidence="3" id="KW-1185">Reference proteome</keyword>